<protein>
    <submittedName>
        <fullName evidence="5">Putative glutathione S-transferase</fullName>
    </submittedName>
</protein>
<dbReference type="AlphaFoldDB" id="A0A1H2PVA6"/>
<dbReference type="InterPro" id="IPR036282">
    <property type="entry name" value="Glutathione-S-Trfase_C_sf"/>
</dbReference>
<dbReference type="InterPro" id="IPR040079">
    <property type="entry name" value="Glutathione_S-Trfase"/>
</dbReference>
<gene>
    <name evidence="5" type="ORF">SAMN05216551_115110</name>
</gene>
<evidence type="ECO:0000256" key="2">
    <source>
        <dbReference type="PIRSR" id="PIRSR015753-2"/>
    </source>
</evidence>
<sequence>MLIEGKWRQESLLASNENGRFVRAASPVRHWVSADGAPGPTGDGGFAAEAGRYLLYISRACPWAHRATIMRALKGLDAMVGLAIVNPVMGEQGWTFAPGPGVLADPVAGAPLLADVYTRSDARYTGRVVVPVLWDLSRDRIVSNESADIMRMFNRAFDGLGARPGDYYPEALRAEIDELNERIYTTLNNGVYRAGFASTQAAYDEAVGQLFDTLDWLEARLGGQRYLCGDAQTEADWRLFPTLLRFDLVYHGHFKCNLRRLVDYPNLWSYTRELYRTPGIAATVDIDHIKRHYYLSHPQLDPSGIVPAGPLLDLDAPPTRALAGQRASHH</sequence>
<dbReference type="Gene3D" id="1.20.1050.10">
    <property type="match status" value="1"/>
</dbReference>
<feature type="active site" description="Nucleophile" evidence="1">
    <location>
        <position position="61"/>
    </location>
</feature>
<feature type="active site" description="Proton donor/acceptor" evidence="1">
    <location>
        <position position="192"/>
    </location>
</feature>
<dbReference type="SFLD" id="SFLDS00019">
    <property type="entry name" value="Glutathione_Transferase_(cytos"/>
    <property type="match status" value="1"/>
</dbReference>
<keyword evidence="5" id="KW-0808">Transferase</keyword>
<feature type="site" description="Lowers pKa of active site Cys" evidence="3">
    <location>
        <position position="293"/>
    </location>
</feature>
<dbReference type="PIRSF" id="PIRSF015753">
    <property type="entry name" value="GST"/>
    <property type="match status" value="1"/>
</dbReference>
<feature type="binding site" evidence="2">
    <location>
        <begin position="127"/>
        <end position="130"/>
    </location>
    <ligand>
        <name>glutathione</name>
        <dbReference type="ChEBI" id="CHEBI:57925"/>
    </ligand>
</feature>
<dbReference type="PROSITE" id="PS50405">
    <property type="entry name" value="GST_CTER"/>
    <property type="match status" value="1"/>
</dbReference>
<keyword evidence="6" id="KW-1185">Reference proteome</keyword>
<dbReference type="InterPro" id="IPR004045">
    <property type="entry name" value="Glutathione_S-Trfase_N"/>
</dbReference>
<dbReference type="SFLD" id="SFLDG01206">
    <property type="entry name" value="Xi.1"/>
    <property type="match status" value="1"/>
</dbReference>
<dbReference type="Pfam" id="PF13409">
    <property type="entry name" value="GST_N_2"/>
    <property type="match status" value="1"/>
</dbReference>
<dbReference type="EMBL" id="FNLO01000015">
    <property type="protein sequence ID" value="SDV51201.1"/>
    <property type="molecule type" value="Genomic_DNA"/>
</dbReference>
<dbReference type="STRING" id="1770053.SAMN05216551_115110"/>
<dbReference type="GO" id="GO:0005737">
    <property type="term" value="C:cytoplasm"/>
    <property type="evidence" value="ECO:0007669"/>
    <property type="project" value="TreeGrafter"/>
</dbReference>
<dbReference type="Gene3D" id="3.40.30.10">
    <property type="entry name" value="Glutaredoxin"/>
    <property type="match status" value="1"/>
</dbReference>
<dbReference type="InterPro" id="IPR010987">
    <property type="entry name" value="Glutathione-S-Trfase_C-like"/>
</dbReference>
<dbReference type="Proteomes" id="UP000243719">
    <property type="component" value="Unassembled WGS sequence"/>
</dbReference>
<dbReference type="InterPro" id="IPR016639">
    <property type="entry name" value="GST_Omega/GSH"/>
</dbReference>
<dbReference type="InterPro" id="IPR047047">
    <property type="entry name" value="GST_Omega-like_C"/>
</dbReference>
<dbReference type="SUPFAM" id="SSF47616">
    <property type="entry name" value="GST C-terminal domain-like"/>
    <property type="match status" value="1"/>
</dbReference>
<dbReference type="Pfam" id="PF13410">
    <property type="entry name" value="GST_C_2"/>
    <property type="match status" value="1"/>
</dbReference>
<dbReference type="InterPro" id="IPR036249">
    <property type="entry name" value="Thioredoxin-like_sf"/>
</dbReference>
<feature type="binding site" evidence="2">
    <location>
        <position position="94"/>
    </location>
    <ligand>
        <name>glutathione</name>
        <dbReference type="ChEBI" id="CHEBI:57925"/>
    </ligand>
</feature>
<dbReference type="CDD" id="cd03190">
    <property type="entry name" value="GST_C_Omega_like"/>
    <property type="match status" value="1"/>
</dbReference>
<evidence type="ECO:0000259" key="4">
    <source>
        <dbReference type="PROSITE" id="PS50405"/>
    </source>
</evidence>
<feature type="binding site" evidence="2">
    <location>
        <begin position="145"/>
        <end position="146"/>
    </location>
    <ligand>
        <name>glutathione</name>
        <dbReference type="ChEBI" id="CHEBI:57925"/>
    </ligand>
</feature>
<proteinExistence type="predicted"/>
<evidence type="ECO:0000313" key="6">
    <source>
        <dbReference type="Proteomes" id="UP000243719"/>
    </source>
</evidence>
<evidence type="ECO:0000256" key="3">
    <source>
        <dbReference type="PIRSR" id="PIRSR015753-3"/>
    </source>
</evidence>
<dbReference type="SFLD" id="SFLDG01148">
    <property type="entry name" value="Xi_(cytGST)"/>
    <property type="match status" value="1"/>
</dbReference>
<feature type="domain" description="GST C-terminal" evidence="4">
    <location>
        <begin position="169"/>
        <end position="293"/>
    </location>
</feature>
<reference evidence="6" key="1">
    <citation type="submission" date="2016-09" db="EMBL/GenBank/DDBJ databases">
        <authorList>
            <person name="Varghese N."/>
            <person name="Submissions S."/>
        </authorList>
    </citation>
    <scope>NUCLEOTIDE SEQUENCE [LARGE SCALE GENOMIC DNA]</scope>
    <source>
        <strain evidence="6">JS23</strain>
    </source>
</reference>
<evidence type="ECO:0000256" key="1">
    <source>
        <dbReference type="PIRSR" id="PIRSR015753-1"/>
    </source>
</evidence>
<dbReference type="SUPFAM" id="SSF52833">
    <property type="entry name" value="Thioredoxin-like"/>
    <property type="match status" value="1"/>
</dbReference>
<dbReference type="GO" id="GO:0004364">
    <property type="term" value="F:glutathione transferase activity"/>
    <property type="evidence" value="ECO:0007669"/>
    <property type="project" value="InterPro"/>
</dbReference>
<name>A0A1H2PVA6_9BURK</name>
<dbReference type="PANTHER" id="PTHR32419">
    <property type="entry name" value="GLUTATHIONYL-HYDROQUINONE REDUCTASE"/>
    <property type="match status" value="1"/>
</dbReference>
<evidence type="ECO:0000313" key="5">
    <source>
        <dbReference type="EMBL" id="SDV51201.1"/>
    </source>
</evidence>
<dbReference type="PANTHER" id="PTHR32419:SF6">
    <property type="entry name" value="GLUTATHIONE S-TRANSFERASE OMEGA-LIKE 1-RELATED"/>
    <property type="match status" value="1"/>
</dbReference>
<feature type="site" description="Lowers pKa of active site Cys" evidence="3">
    <location>
        <position position="250"/>
    </location>
</feature>
<organism evidence="5 6">
    <name type="scientific">Chitinasiproducens palmae</name>
    <dbReference type="NCBI Taxonomy" id="1770053"/>
    <lineage>
        <taxon>Bacteria</taxon>
        <taxon>Pseudomonadati</taxon>
        <taxon>Pseudomonadota</taxon>
        <taxon>Betaproteobacteria</taxon>
        <taxon>Burkholderiales</taxon>
        <taxon>Burkholderiaceae</taxon>
        <taxon>Chitinasiproducens</taxon>
    </lineage>
</organism>
<accession>A0A1H2PVA6</accession>